<dbReference type="PANTHER" id="PTHR47448">
    <property type="entry name" value="DUAL SPECIFICITY MITOGEN-ACTIVATED PROTEIN KINASE KINASE DSOR1-LIKE PROTEIN"/>
    <property type="match status" value="1"/>
</dbReference>
<keyword evidence="6 8" id="KW-0067">ATP-binding</keyword>
<dbReference type="InterPro" id="IPR011009">
    <property type="entry name" value="Kinase-like_dom_sf"/>
</dbReference>
<dbReference type="SMART" id="SM00220">
    <property type="entry name" value="S_TKc"/>
    <property type="match status" value="1"/>
</dbReference>
<evidence type="ECO:0000313" key="12">
    <source>
        <dbReference type="EMBL" id="KNE57619.1"/>
    </source>
</evidence>
<dbReference type="FunFam" id="3.30.200.20:FF:000040">
    <property type="entry name" value="Dual specificity mitogen-activated protein kinase kinase"/>
    <property type="match status" value="1"/>
</dbReference>
<evidence type="ECO:0000256" key="8">
    <source>
        <dbReference type="PROSITE-ProRule" id="PRU10141"/>
    </source>
</evidence>
<dbReference type="PROSITE" id="PS50011">
    <property type="entry name" value="PROTEIN_KINASE_DOM"/>
    <property type="match status" value="1"/>
</dbReference>
<evidence type="ECO:0000259" key="11">
    <source>
        <dbReference type="PROSITE" id="PS50011"/>
    </source>
</evidence>
<organism evidence="12 13">
    <name type="scientific">Allomyces macrogynus (strain ATCC 38327)</name>
    <name type="common">Allomyces javanicus var. macrogynus</name>
    <dbReference type="NCBI Taxonomy" id="578462"/>
    <lineage>
        <taxon>Eukaryota</taxon>
        <taxon>Fungi</taxon>
        <taxon>Fungi incertae sedis</taxon>
        <taxon>Blastocladiomycota</taxon>
        <taxon>Blastocladiomycetes</taxon>
        <taxon>Blastocladiales</taxon>
        <taxon>Blastocladiaceae</taxon>
        <taxon>Allomyces</taxon>
    </lineage>
</organism>
<evidence type="ECO:0000256" key="2">
    <source>
        <dbReference type="ARBA" id="ARBA00022553"/>
    </source>
</evidence>
<evidence type="ECO:0000256" key="1">
    <source>
        <dbReference type="ARBA" id="ARBA00022527"/>
    </source>
</evidence>
<keyword evidence="1 9" id="KW-0723">Serine/threonine-protein kinase</keyword>
<reference evidence="12 13" key="1">
    <citation type="submission" date="2009-11" db="EMBL/GenBank/DDBJ databases">
        <title>Annotation of Allomyces macrogynus ATCC 38327.</title>
        <authorList>
            <consortium name="The Broad Institute Genome Sequencing Platform"/>
            <person name="Russ C."/>
            <person name="Cuomo C."/>
            <person name="Burger G."/>
            <person name="Gray M.W."/>
            <person name="Holland P.W.H."/>
            <person name="King N."/>
            <person name="Lang F.B.F."/>
            <person name="Roger A.J."/>
            <person name="Ruiz-Trillo I."/>
            <person name="Young S.K."/>
            <person name="Zeng Q."/>
            <person name="Gargeya S."/>
            <person name="Fitzgerald M."/>
            <person name="Haas B."/>
            <person name="Abouelleil A."/>
            <person name="Alvarado L."/>
            <person name="Arachchi H.M."/>
            <person name="Berlin A."/>
            <person name="Chapman S.B."/>
            <person name="Gearin G."/>
            <person name="Goldberg J."/>
            <person name="Griggs A."/>
            <person name="Gujja S."/>
            <person name="Hansen M."/>
            <person name="Heiman D."/>
            <person name="Howarth C."/>
            <person name="Larimer J."/>
            <person name="Lui A."/>
            <person name="MacDonald P.J.P."/>
            <person name="McCowen C."/>
            <person name="Montmayeur A."/>
            <person name="Murphy C."/>
            <person name="Neiman D."/>
            <person name="Pearson M."/>
            <person name="Priest M."/>
            <person name="Roberts A."/>
            <person name="Saif S."/>
            <person name="Shea T."/>
            <person name="Sisk P."/>
            <person name="Stolte C."/>
            <person name="Sykes S."/>
            <person name="Wortman J."/>
            <person name="Nusbaum C."/>
            <person name="Birren B."/>
        </authorList>
    </citation>
    <scope>NUCLEOTIDE SEQUENCE [LARGE SCALE GENOMIC DNA]</scope>
    <source>
        <strain evidence="12 13">ATCC 38327</strain>
    </source>
</reference>
<feature type="compositionally biased region" description="Basic residues" evidence="10">
    <location>
        <begin position="21"/>
        <end position="31"/>
    </location>
</feature>
<reference evidence="13" key="2">
    <citation type="submission" date="2009-11" db="EMBL/GenBank/DDBJ databases">
        <title>The Genome Sequence of Allomyces macrogynus strain ATCC 38327.</title>
        <authorList>
            <consortium name="The Broad Institute Genome Sequencing Platform"/>
            <person name="Russ C."/>
            <person name="Cuomo C."/>
            <person name="Shea T."/>
            <person name="Young S.K."/>
            <person name="Zeng Q."/>
            <person name="Koehrsen M."/>
            <person name="Haas B."/>
            <person name="Borodovsky M."/>
            <person name="Guigo R."/>
            <person name="Alvarado L."/>
            <person name="Berlin A."/>
            <person name="Borenstein D."/>
            <person name="Chen Z."/>
            <person name="Engels R."/>
            <person name="Freedman E."/>
            <person name="Gellesch M."/>
            <person name="Goldberg J."/>
            <person name="Griggs A."/>
            <person name="Gujja S."/>
            <person name="Heiman D."/>
            <person name="Hepburn T."/>
            <person name="Howarth C."/>
            <person name="Jen D."/>
            <person name="Larson L."/>
            <person name="Lewis B."/>
            <person name="Mehta T."/>
            <person name="Park D."/>
            <person name="Pearson M."/>
            <person name="Roberts A."/>
            <person name="Saif S."/>
            <person name="Shenoy N."/>
            <person name="Sisk P."/>
            <person name="Stolte C."/>
            <person name="Sykes S."/>
            <person name="Walk T."/>
            <person name="White J."/>
            <person name="Yandava C."/>
            <person name="Burger G."/>
            <person name="Gray M.W."/>
            <person name="Holland P.W.H."/>
            <person name="King N."/>
            <person name="Lang F.B.F."/>
            <person name="Roger A.J."/>
            <person name="Ruiz-Trillo I."/>
            <person name="Lander E."/>
            <person name="Nusbaum C."/>
        </authorList>
    </citation>
    <scope>NUCLEOTIDE SEQUENCE [LARGE SCALE GENOMIC DNA]</scope>
    <source>
        <strain evidence="13">ATCC 38327</strain>
    </source>
</reference>
<keyword evidence="3" id="KW-0808">Transferase</keyword>
<dbReference type="eggNOG" id="KOG0581">
    <property type="taxonomic scope" value="Eukaryota"/>
</dbReference>
<proteinExistence type="inferred from homology"/>
<accession>A0A0L0S5H9</accession>
<dbReference type="Gene3D" id="3.30.200.20">
    <property type="entry name" value="Phosphorylase Kinase, domain 1"/>
    <property type="match status" value="1"/>
</dbReference>
<dbReference type="InterPro" id="IPR000719">
    <property type="entry name" value="Prot_kinase_dom"/>
</dbReference>
<evidence type="ECO:0000256" key="5">
    <source>
        <dbReference type="ARBA" id="ARBA00022777"/>
    </source>
</evidence>
<dbReference type="InterPro" id="IPR017441">
    <property type="entry name" value="Protein_kinase_ATP_BS"/>
</dbReference>
<dbReference type="PROSITE" id="PS00108">
    <property type="entry name" value="PROTEIN_KINASE_ST"/>
    <property type="match status" value="1"/>
</dbReference>
<dbReference type="Gene3D" id="1.10.510.10">
    <property type="entry name" value="Transferase(Phosphotransferase) domain 1"/>
    <property type="match status" value="1"/>
</dbReference>
<evidence type="ECO:0000256" key="10">
    <source>
        <dbReference type="SAM" id="MobiDB-lite"/>
    </source>
</evidence>
<dbReference type="FunFam" id="1.10.510.10:FF:000921">
    <property type="entry name" value="Serine/threonine-protein kinase STE7"/>
    <property type="match status" value="1"/>
</dbReference>
<evidence type="ECO:0000256" key="6">
    <source>
        <dbReference type="ARBA" id="ARBA00022840"/>
    </source>
</evidence>
<dbReference type="EMBL" id="GG745332">
    <property type="protein sequence ID" value="KNE57619.1"/>
    <property type="molecule type" value="Genomic_DNA"/>
</dbReference>
<feature type="region of interest" description="Disordered" evidence="10">
    <location>
        <begin position="1"/>
        <end position="66"/>
    </location>
</feature>
<evidence type="ECO:0000256" key="4">
    <source>
        <dbReference type="ARBA" id="ARBA00022741"/>
    </source>
</evidence>
<dbReference type="VEuPathDB" id="FungiDB:AMAG_04483"/>
<dbReference type="SUPFAM" id="SSF56112">
    <property type="entry name" value="Protein kinase-like (PK-like)"/>
    <property type="match status" value="1"/>
</dbReference>
<feature type="binding site" evidence="8">
    <location>
        <position position="133"/>
    </location>
    <ligand>
        <name>ATP</name>
        <dbReference type="ChEBI" id="CHEBI:30616"/>
    </ligand>
</feature>
<dbReference type="PANTHER" id="PTHR47448:SF1">
    <property type="entry name" value="SERINE_THREONINE-PROTEIN KINASE STE7 HOMOLOG"/>
    <property type="match status" value="1"/>
</dbReference>
<sequence length="394" mass="42850">MSESGSPDAPTPPPVAAAGGLKKKRNFKGLKLHGDGASSVMGSTMSLAGDGGTPGSATASTAPAQHPKPMLPSDVVETLAAKLQQLAVTDDPTSSVSVLQSTDFDELGELGHGNGGTVKKVLHRPSGRVMARKNLFIDRGPNKIHDVEVEQLKKQVFLELQVLRSCHSPYIVSFYGAFVHDGEIFICMEHMDLGSLDYIYRKCGAIEEPVLGKITVAVLEGLIYLYHKHRIIHRDVKPNNILLNTKGEIKLCDFGVSGEAVNSVVKTFVGTSGYMSPERIKGQTYSVQSDVWSLGISLMELAIGRFPFPPNEGERNLAVIELLDYIVNEDVPPLPTGQFSQAFEDFLHVCLIKDPRKRPTPAQLFNHAFVVTARDDSITDMVAWCTGIKDQVTK</sequence>
<dbReference type="InterPro" id="IPR050915">
    <property type="entry name" value="MAP_kinase_kinase"/>
</dbReference>
<dbReference type="OMA" id="MIAKCLM"/>
<dbReference type="STRING" id="578462.A0A0L0S5H9"/>
<dbReference type="AlphaFoldDB" id="A0A0L0S5H9"/>
<protein>
    <submittedName>
        <fullName evidence="12">STE/STE7/MEK1 protein kinase</fullName>
    </submittedName>
</protein>
<dbReference type="GO" id="GO:0004708">
    <property type="term" value="F:MAP kinase kinase activity"/>
    <property type="evidence" value="ECO:0007669"/>
    <property type="project" value="UniProtKB-ARBA"/>
</dbReference>
<dbReference type="PROSITE" id="PS00107">
    <property type="entry name" value="PROTEIN_KINASE_ATP"/>
    <property type="match status" value="1"/>
</dbReference>
<gene>
    <name evidence="12" type="ORF">AMAG_04483</name>
</gene>
<keyword evidence="13" id="KW-1185">Reference proteome</keyword>
<evidence type="ECO:0000256" key="7">
    <source>
        <dbReference type="ARBA" id="ARBA00038035"/>
    </source>
</evidence>
<feature type="domain" description="Protein kinase" evidence="11">
    <location>
        <begin position="104"/>
        <end position="370"/>
    </location>
</feature>
<keyword evidence="2" id="KW-0597">Phosphoprotein</keyword>
<dbReference type="GO" id="GO:0004674">
    <property type="term" value="F:protein serine/threonine kinase activity"/>
    <property type="evidence" value="ECO:0007669"/>
    <property type="project" value="UniProtKB-KW"/>
</dbReference>
<comment type="similarity">
    <text evidence="7">Belongs to the protein kinase superfamily. STE Ser/Thr protein kinase family. MAP kinase kinase subfamily.</text>
</comment>
<dbReference type="Pfam" id="PF00069">
    <property type="entry name" value="Pkinase"/>
    <property type="match status" value="1"/>
</dbReference>
<dbReference type="GO" id="GO:0005524">
    <property type="term" value="F:ATP binding"/>
    <property type="evidence" value="ECO:0007669"/>
    <property type="project" value="UniProtKB-UniRule"/>
</dbReference>
<evidence type="ECO:0000313" key="13">
    <source>
        <dbReference type="Proteomes" id="UP000054350"/>
    </source>
</evidence>
<dbReference type="InterPro" id="IPR008271">
    <property type="entry name" value="Ser/Thr_kinase_AS"/>
</dbReference>
<dbReference type="OrthoDB" id="10252354at2759"/>
<evidence type="ECO:0000256" key="9">
    <source>
        <dbReference type="RuleBase" id="RU000304"/>
    </source>
</evidence>
<keyword evidence="4 8" id="KW-0547">Nucleotide-binding</keyword>
<dbReference type="GO" id="GO:0071507">
    <property type="term" value="P:pheromone response MAPK cascade"/>
    <property type="evidence" value="ECO:0007669"/>
    <property type="project" value="UniProtKB-ARBA"/>
</dbReference>
<dbReference type="Proteomes" id="UP000054350">
    <property type="component" value="Unassembled WGS sequence"/>
</dbReference>
<keyword evidence="5 12" id="KW-0418">Kinase</keyword>
<feature type="compositionally biased region" description="Low complexity" evidence="10">
    <location>
        <begin position="55"/>
        <end position="64"/>
    </location>
</feature>
<evidence type="ECO:0000256" key="3">
    <source>
        <dbReference type="ARBA" id="ARBA00022679"/>
    </source>
</evidence>
<name>A0A0L0S5H9_ALLM3</name>